<keyword evidence="3" id="KW-1185">Reference proteome</keyword>
<dbReference type="AlphaFoldDB" id="A0A6D2LFQ7"/>
<feature type="domain" description="F-box" evidence="1">
    <location>
        <begin position="15"/>
        <end position="61"/>
    </location>
</feature>
<reference evidence="2" key="1">
    <citation type="submission" date="2020-01" db="EMBL/GenBank/DDBJ databases">
        <authorList>
            <person name="Mishra B."/>
        </authorList>
    </citation>
    <scope>NUCLEOTIDE SEQUENCE [LARGE SCALE GENOMIC DNA]</scope>
</reference>
<dbReference type="PANTHER" id="PTHR24414">
    <property type="entry name" value="F-BOX/KELCH-REPEAT PROTEIN SKIP4"/>
    <property type="match status" value="1"/>
</dbReference>
<dbReference type="Gene3D" id="1.20.1280.50">
    <property type="match status" value="1"/>
</dbReference>
<dbReference type="Proteomes" id="UP000467841">
    <property type="component" value="Unassembled WGS sequence"/>
</dbReference>
<comment type="caution">
    <text evidence="2">The sequence shown here is derived from an EMBL/GenBank/DDBJ whole genome shotgun (WGS) entry which is preliminary data.</text>
</comment>
<dbReference type="SUPFAM" id="SSF117281">
    <property type="entry name" value="Kelch motif"/>
    <property type="match status" value="1"/>
</dbReference>
<dbReference type="InterPro" id="IPR036047">
    <property type="entry name" value="F-box-like_dom_sf"/>
</dbReference>
<dbReference type="Pfam" id="PF25210">
    <property type="entry name" value="Kelch_FKB95"/>
    <property type="match status" value="1"/>
</dbReference>
<proteinExistence type="predicted"/>
<dbReference type="InterPro" id="IPR057499">
    <property type="entry name" value="Kelch_FKB95"/>
</dbReference>
<dbReference type="SMART" id="SM00256">
    <property type="entry name" value="FBOX"/>
    <property type="match status" value="1"/>
</dbReference>
<evidence type="ECO:0000259" key="1">
    <source>
        <dbReference type="PROSITE" id="PS50181"/>
    </source>
</evidence>
<name>A0A6D2LFQ7_9BRAS</name>
<dbReference type="Gene3D" id="2.120.10.80">
    <property type="entry name" value="Kelch-type beta propeller"/>
    <property type="match status" value="1"/>
</dbReference>
<sequence>MSSQVRAEKEEQSPPSLITSLPDDVIADIIARVPRWDYPSISLVSKSFRSLVTSSELYKRRSLLGCTEHCLYVVLYNCYTLDRSLYILRRKDKSKKRLVIVESLSHMDIFAIYAVVDSKIYVFGELNDPKREDMTRCMDCRFHTLQVISKMPTPMYAMRTGIIGEKIYVVGDSIKYVGLFDNSRMSMRVMVLDTETQMWESEIIKPSVNLARTRSDIVVMEDKIYMRDYYNSFVYGPKENKWELDEMLNSKKWNYACAVDQVLYYYHTEENKLRAYDPKQRRWSVVQGLEELVHKMAGSRLSKTVSYGGKLAIFFGKGGYIWCAEITLGTRQKGEIWGKMEWCDAVISEGCFYLEKCFAVMI</sequence>
<dbReference type="InterPro" id="IPR001810">
    <property type="entry name" value="F-box_dom"/>
</dbReference>
<evidence type="ECO:0000313" key="3">
    <source>
        <dbReference type="Proteomes" id="UP000467841"/>
    </source>
</evidence>
<accession>A0A6D2LFQ7</accession>
<dbReference type="OrthoDB" id="1110934at2759"/>
<evidence type="ECO:0000313" key="2">
    <source>
        <dbReference type="EMBL" id="CAA7058690.1"/>
    </source>
</evidence>
<dbReference type="InterPro" id="IPR015915">
    <property type="entry name" value="Kelch-typ_b-propeller"/>
</dbReference>
<dbReference type="PROSITE" id="PS50181">
    <property type="entry name" value="FBOX"/>
    <property type="match status" value="1"/>
</dbReference>
<protein>
    <recommendedName>
        <fullName evidence="1">F-box domain-containing protein</fullName>
    </recommendedName>
</protein>
<dbReference type="EMBL" id="CACVBM020001729">
    <property type="protein sequence ID" value="CAA7058690.1"/>
    <property type="molecule type" value="Genomic_DNA"/>
</dbReference>
<organism evidence="2 3">
    <name type="scientific">Microthlaspi erraticum</name>
    <dbReference type="NCBI Taxonomy" id="1685480"/>
    <lineage>
        <taxon>Eukaryota</taxon>
        <taxon>Viridiplantae</taxon>
        <taxon>Streptophyta</taxon>
        <taxon>Embryophyta</taxon>
        <taxon>Tracheophyta</taxon>
        <taxon>Spermatophyta</taxon>
        <taxon>Magnoliopsida</taxon>
        <taxon>eudicotyledons</taxon>
        <taxon>Gunneridae</taxon>
        <taxon>Pentapetalae</taxon>
        <taxon>rosids</taxon>
        <taxon>malvids</taxon>
        <taxon>Brassicales</taxon>
        <taxon>Brassicaceae</taxon>
        <taxon>Coluteocarpeae</taxon>
        <taxon>Microthlaspi</taxon>
    </lineage>
</organism>
<dbReference type="Pfam" id="PF00646">
    <property type="entry name" value="F-box"/>
    <property type="match status" value="1"/>
</dbReference>
<dbReference type="InterPro" id="IPR050354">
    <property type="entry name" value="F-box/kelch-repeat_ARATH"/>
</dbReference>
<dbReference type="SUPFAM" id="SSF81383">
    <property type="entry name" value="F-box domain"/>
    <property type="match status" value="1"/>
</dbReference>
<gene>
    <name evidence="2" type="ORF">MERR_LOCUS45926</name>
</gene>
<dbReference type="PANTHER" id="PTHR24414:SF184">
    <property type="entry name" value="GALACTOSE OXIDASE_KELCH REPEAT SUPERFAMILY PROTEIN"/>
    <property type="match status" value="1"/>
</dbReference>
<dbReference type="CDD" id="cd22152">
    <property type="entry name" value="F-box_AtAFR-like"/>
    <property type="match status" value="1"/>
</dbReference>